<reference evidence="1" key="1">
    <citation type="submission" date="2018-05" db="EMBL/GenBank/DDBJ databases">
        <authorList>
            <person name="Lanie J.A."/>
            <person name="Ng W.-L."/>
            <person name="Kazmierczak K.M."/>
            <person name="Andrzejewski T.M."/>
            <person name="Davidsen T.M."/>
            <person name="Wayne K.J."/>
            <person name="Tettelin H."/>
            <person name="Glass J.I."/>
            <person name="Rusch D."/>
            <person name="Podicherti R."/>
            <person name="Tsui H.-C.T."/>
            <person name="Winkler M.E."/>
        </authorList>
    </citation>
    <scope>NUCLEOTIDE SEQUENCE</scope>
</reference>
<organism evidence="1">
    <name type="scientific">marine metagenome</name>
    <dbReference type="NCBI Taxonomy" id="408172"/>
    <lineage>
        <taxon>unclassified sequences</taxon>
        <taxon>metagenomes</taxon>
        <taxon>ecological metagenomes</taxon>
    </lineage>
</organism>
<name>A0A383E2E6_9ZZZZ</name>
<proteinExistence type="predicted"/>
<protein>
    <submittedName>
        <fullName evidence="1">Uncharacterized protein</fullName>
    </submittedName>
</protein>
<dbReference type="EMBL" id="UINC01222035">
    <property type="protein sequence ID" value="SVE50633.1"/>
    <property type="molecule type" value="Genomic_DNA"/>
</dbReference>
<dbReference type="AlphaFoldDB" id="A0A383E2E6"/>
<gene>
    <name evidence="1" type="ORF">METZ01_LOCUS503487</name>
</gene>
<sequence length="98" mass="11500">AKRARHHALTSLDDTRTMREMSQYITTLMDTMAPRQSPRALELVDLIQQHGRITKKELMTHHLNWGRGIAFTPYRRTLMAHPHIYDTMGPEPTYQWGD</sequence>
<feature type="non-terminal residue" evidence="1">
    <location>
        <position position="1"/>
    </location>
</feature>
<accession>A0A383E2E6</accession>
<evidence type="ECO:0000313" key="1">
    <source>
        <dbReference type="EMBL" id="SVE50633.1"/>
    </source>
</evidence>